<accession>A0A0R1Z0J6</accession>
<organism evidence="1 2">
    <name type="scientific">Lentilactobacillus parafarraginis DSM 18390 = JCM 14109</name>
    <dbReference type="NCBI Taxonomy" id="1423786"/>
    <lineage>
        <taxon>Bacteria</taxon>
        <taxon>Bacillati</taxon>
        <taxon>Bacillota</taxon>
        <taxon>Bacilli</taxon>
        <taxon>Lactobacillales</taxon>
        <taxon>Lactobacillaceae</taxon>
        <taxon>Lentilactobacillus</taxon>
    </lineage>
</organism>
<sequence>MAEKQFNLTTDPWIKVISKESNQEQTVSLITLFENADKYRALGGEIRAQDLAILRFLLAILTTVYSRFDADDEPYEWLTIDQQTLRDVGGLNVDDKGKVKKALLHTWEQLYDSGKFTEIVTTYLKRYADRFDLFGEQPFYQVTENEYNQVVPKKKQISGEKGPGTVAVKQINRQVSESGNTPALFSPKSDDFKNDIQLDELVRWLVTYQNYTGVTDKTKIDMPDKFSTSSGWLYKLNPVFADGNDLFQTLMLNLILIGDDQPYALQRPVWEESIPAYVDQRKKQQMPNNLAELYTTWSRLLHINWSDDGIPTIFSAGLPMFESEDAFIEPMTLWRYDKKTSRFRPAVKTLRSLGMAMWRNFGEYVKIESTSDQDQQHEPGLVHWLRTLRDKDLISEDTLLTLASVTLISDGNATSQAPVAEVYDDMRINADVLFDEDPDAAQRWPDRIAEMITLTQKIGSDYWQFAANVARIRNLDYRPFANKMSATFYDGLNAPFKDWLSNLSNQEDRDKKSNLWKDELEQYVLNAAKEVVQSSSPRDMAGFIDMAGIIDKNHGLVNIFTVSNRLRHRVQVDLDVKKG</sequence>
<reference evidence="1 2" key="1">
    <citation type="journal article" date="2015" name="Genome Announc.">
        <title>Expanding the biotechnology potential of lactobacilli through comparative genomics of 213 strains and associated genera.</title>
        <authorList>
            <person name="Sun Z."/>
            <person name="Harris H.M."/>
            <person name="McCann A."/>
            <person name="Guo C."/>
            <person name="Argimon S."/>
            <person name="Zhang W."/>
            <person name="Yang X."/>
            <person name="Jeffery I.B."/>
            <person name="Cooney J.C."/>
            <person name="Kagawa T.F."/>
            <person name="Liu W."/>
            <person name="Song Y."/>
            <person name="Salvetti E."/>
            <person name="Wrobel A."/>
            <person name="Rasinkangas P."/>
            <person name="Parkhill J."/>
            <person name="Rea M.C."/>
            <person name="O'Sullivan O."/>
            <person name="Ritari J."/>
            <person name="Douillard F.P."/>
            <person name="Paul Ross R."/>
            <person name="Yang R."/>
            <person name="Briner A.E."/>
            <person name="Felis G.E."/>
            <person name="de Vos W.M."/>
            <person name="Barrangou R."/>
            <person name="Klaenhammer T.R."/>
            <person name="Caufield P.W."/>
            <person name="Cui Y."/>
            <person name="Zhang H."/>
            <person name="O'Toole P.W."/>
        </authorList>
    </citation>
    <scope>NUCLEOTIDE SEQUENCE [LARGE SCALE GENOMIC DNA]</scope>
    <source>
        <strain evidence="1 2">DSM 18390</strain>
    </source>
</reference>
<protein>
    <recommendedName>
        <fullName evidence="3">CRISPR system CASCADE complex protein CasA</fullName>
    </recommendedName>
</protein>
<evidence type="ECO:0000313" key="1">
    <source>
        <dbReference type="EMBL" id="KRM44563.1"/>
    </source>
</evidence>
<dbReference type="EMBL" id="AZFZ01000012">
    <property type="protein sequence ID" value="KRM44563.1"/>
    <property type="molecule type" value="Genomic_DNA"/>
</dbReference>
<dbReference type="AlphaFoldDB" id="A0A0R1Z0J6"/>
<gene>
    <name evidence="1" type="ORF">FD47_GL000367</name>
</gene>
<dbReference type="Gene3D" id="1.10.132.100">
    <property type="match status" value="1"/>
</dbReference>
<evidence type="ECO:0008006" key="3">
    <source>
        <dbReference type="Google" id="ProtNLM"/>
    </source>
</evidence>
<proteinExistence type="predicted"/>
<dbReference type="PATRIC" id="fig|1423786.4.peg.381"/>
<dbReference type="Pfam" id="PF09481">
    <property type="entry name" value="CRISPR_Cse1"/>
    <property type="match status" value="1"/>
</dbReference>
<dbReference type="RefSeq" id="WP_056980108.1">
    <property type="nucleotide sequence ID" value="NZ_AZFZ01000012.1"/>
</dbReference>
<name>A0A0R1Z0J6_9LACO</name>
<dbReference type="InterPro" id="IPR013381">
    <property type="entry name" value="CRISPR-assoc_prot_Cse1"/>
</dbReference>
<dbReference type="Proteomes" id="UP000051010">
    <property type="component" value="Unassembled WGS sequence"/>
</dbReference>
<comment type="caution">
    <text evidence="1">The sequence shown here is derived from an EMBL/GenBank/DDBJ whole genome shotgun (WGS) entry which is preliminary data.</text>
</comment>
<evidence type="ECO:0000313" key="2">
    <source>
        <dbReference type="Proteomes" id="UP000051010"/>
    </source>
</evidence>